<comment type="caution">
    <text evidence="2">The sequence shown here is derived from an EMBL/GenBank/DDBJ whole genome shotgun (WGS) entry which is preliminary data.</text>
</comment>
<evidence type="ECO:0000259" key="1">
    <source>
        <dbReference type="SMART" id="SM01078"/>
    </source>
</evidence>
<reference evidence="3" key="1">
    <citation type="submission" date="2023-07" db="EMBL/GenBank/DDBJ databases">
        <authorList>
            <person name="Colorado M.A."/>
            <person name="Villamil L.M."/>
            <person name="Melo J.F."/>
            <person name="Rodriguez J.A."/>
            <person name="Ruiz R.Y."/>
        </authorList>
    </citation>
    <scope>NUCLEOTIDE SEQUENCE [LARGE SCALE GENOMIC DNA]</scope>
    <source>
        <strain evidence="3">C33</strain>
    </source>
</reference>
<feature type="domain" description="CGGC" evidence="1">
    <location>
        <begin position="14"/>
        <end position="128"/>
    </location>
</feature>
<proteinExistence type="predicted"/>
<dbReference type="RefSeq" id="WP_320314393.1">
    <property type="nucleotide sequence ID" value="NZ_JAVIKH010000018.1"/>
</dbReference>
<evidence type="ECO:0000313" key="3">
    <source>
        <dbReference type="Proteomes" id="UP001279681"/>
    </source>
</evidence>
<dbReference type="SMART" id="SM01078">
    <property type="entry name" value="CGGC"/>
    <property type="match status" value="1"/>
</dbReference>
<dbReference type="Pfam" id="PF08821">
    <property type="entry name" value="CGGC"/>
    <property type="match status" value="1"/>
</dbReference>
<keyword evidence="3" id="KW-1185">Reference proteome</keyword>
<dbReference type="InterPro" id="IPR014925">
    <property type="entry name" value="CGGC_dom"/>
</dbReference>
<gene>
    <name evidence="2" type="ORF">RFV38_11105</name>
</gene>
<organism evidence="2 3">
    <name type="scientific">Candidatus Cetobacterium colombiensis</name>
    <dbReference type="NCBI Taxonomy" id="3073100"/>
    <lineage>
        <taxon>Bacteria</taxon>
        <taxon>Fusobacteriati</taxon>
        <taxon>Fusobacteriota</taxon>
        <taxon>Fusobacteriia</taxon>
        <taxon>Fusobacteriales</taxon>
        <taxon>Fusobacteriaceae</taxon>
        <taxon>Cetobacterium</taxon>
    </lineage>
</organism>
<evidence type="ECO:0000313" key="2">
    <source>
        <dbReference type="EMBL" id="MDX8337039.1"/>
    </source>
</evidence>
<accession>A0ABU4WCT8</accession>
<name>A0ABU4WCT8_9FUSO</name>
<protein>
    <submittedName>
        <fullName evidence="2">CGGC domain-containing protein</fullName>
    </submittedName>
</protein>
<dbReference type="EMBL" id="JAVIKH010000018">
    <property type="protein sequence ID" value="MDX8337039.1"/>
    <property type="molecule type" value="Genomic_DNA"/>
</dbReference>
<sequence length="145" mass="16785">MENIDFNNIEFAIIIQCSIAKRRCSGFYCVQSFYDKKGAFSSYPKDKNIMYLSMECGGCCGKGVSSLLGHFNRKMVDFYKIPKDKIVVHLASCMTNDHHHYDRCPHLEYIKDIIVRKHGFKNIIEGSFIWAGSEELRESGKYNTY</sequence>
<dbReference type="Proteomes" id="UP001279681">
    <property type="component" value="Unassembled WGS sequence"/>
</dbReference>